<dbReference type="Pfam" id="PF08501">
    <property type="entry name" value="Shikimate_dh_N"/>
    <property type="match status" value="1"/>
</dbReference>
<dbReference type="PANTHER" id="PTHR21089">
    <property type="entry name" value="SHIKIMATE DEHYDROGENASE"/>
    <property type="match status" value="1"/>
</dbReference>
<dbReference type="HOGENOM" id="CLU_044063_0_1_11"/>
<evidence type="ECO:0000259" key="3">
    <source>
        <dbReference type="Pfam" id="PF08501"/>
    </source>
</evidence>
<accession>A0A0A8B5J1</accession>
<sequence length="320" mass="32731">MASGFDKAGIVERLYVVGHPVSHSKSPAMHNAAYRELGLPWEYGLMDIEDADEALRFMHGAGFLALNVTTPFKPLALQAAARSTLAAQLSGGANLLVRTDDGLVADNVDGAGCVAYLERRGISFSGVRVAVCGTGPTALAIVHAVLAAGASRVSLAGRDARRTADARDRYLDALGRLDSSEAAAPLAGGKADGADLADAPARLRAFDYASAADDLAAADLVVDATSLGMHAQDPAPFDTALLSPGQTVFDVVYGHGETALVRAARQAGCRAFDGEGMLVAQAECGLRGIAAASGRAVDFGELDLFGTMAQAAGFVALASA</sequence>
<protein>
    <recommendedName>
        <fullName evidence="3">Shikimate dehydrogenase substrate binding N-terminal domain-containing protein</fullName>
    </recommendedName>
</protein>
<dbReference type="KEGG" id="cbac:JI75_08500"/>
<evidence type="ECO:0000313" key="4">
    <source>
        <dbReference type="EMBL" id="AJC12680.1"/>
    </source>
</evidence>
<reference evidence="4 5" key="2">
    <citation type="journal article" date="2015" name="Genome Announc.">
        <title>Complete Genome Sequence of Coriobacteriaceae Strain 68-1-3, a Novel Mucus-Degrading Isolate from the Swine Intestinal Tract.</title>
        <authorList>
            <person name="Looft T."/>
            <person name="Bayles D.O."/>
            <person name="Alt D.P."/>
            <person name="Stanton T.B."/>
        </authorList>
    </citation>
    <scope>NUCLEOTIDE SEQUENCE [LARGE SCALE GENOMIC DNA]</scope>
    <source>
        <strain evidence="4 5">68-1-3</strain>
    </source>
</reference>
<dbReference type="InterPro" id="IPR036291">
    <property type="entry name" value="NAD(P)-bd_dom_sf"/>
</dbReference>
<dbReference type="GO" id="GO:0050661">
    <property type="term" value="F:NADP binding"/>
    <property type="evidence" value="ECO:0007669"/>
    <property type="project" value="TreeGrafter"/>
</dbReference>
<dbReference type="GO" id="GO:0009423">
    <property type="term" value="P:chorismate biosynthetic process"/>
    <property type="evidence" value="ECO:0007669"/>
    <property type="project" value="TreeGrafter"/>
</dbReference>
<gene>
    <name evidence="4" type="ORF">JI75_08500</name>
</gene>
<evidence type="ECO:0000256" key="2">
    <source>
        <dbReference type="ARBA" id="ARBA00023141"/>
    </source>
</evidence>
<dbReference type="Proteomes" id="UP000031121">
    <property type="component" value="Chromosome"/>
</dbReference>
<dbReference type="OrthoDB" id="9776868at2"/>
<keyword evidence="5" id="KW-1185">Reference proteome</keyword>
<dbReference type="GO" id="GO:0004764">
    <property type="term" value="F:shikimate 3-dehydrogenase (NADP+) activity"/>
    <property type="evidence" value="ECO:0007669"/>
    <property type="project" value="InterPro"/>
</dbReference>
<dbReference type="GO" id="GO:0009073">
    <property type="term" value="P:aromatic amino acid family biosynthetic process"/>
    <property type="evidence" value="ECO:0007669"/>
    <property type="project" value="UniProtKB-KW"/>
</dbReference>
<keyword evidence="2" id="KW-0057">Aromatic amino acid biosynthesis</keyword>
<dbReference type="InterPro" id="IPR013708">
    <property type="entry name" value="Shikimate_DH-bd_N"/>
</dbReference>
<dbReference type="Gene3D" id="3.40.50.720">
    <property type="entry name" value="NAD(P)-binding Rossmann-like Domain"/>
    <property type="match status" value="1"/>
</dbReference>
<dbReference type="EMBL" id="CP009302">
    <property type="protein sequence ID" value="AJC12680.1"/>
    <property type="molecule type" value="Genomic_DNA"/>
</dbReference>
<evidence type="ECO:0000256" key="1">
    <source>
        <dbReference type="ARBA" id="ARBA00004871"/>
    </source>
</evidence>
<proteinExistence type="predicted"/>
<dbReference type="STRING" id="1531429.JI75_08500"/>
<dbReference type="CDD" id="cd01065">
    <property type="entry name" value="NAD_bind_Shikimate_DH"/>
    <property type="match status" value="1"/>
</dbReference>
<dbReference type="SUPFAM" id="SSF51735">
    <property type="entry name" value="NAD(P)-binding Rossmann-fold domains"/>
    <property type="match status" value="1"/>
</dbReference>
<dbReference type="PANTHER" id="PTHR21089:SF1">
    <property type="entry name" value="BIFUNCTIONAL 3-DEHYDROQUINATE DEHYDRATASE_SHIKIMATE DEHYDROGENASE, CHLOROPLASTIC"/>
    <property type="match status" value="1"/>
</dbReference>
<dbReference type="InterPro" id="IPR046346">
    <property type="entry name" value="Aminoacid_DH-like_N_sf"/>
</dbReference>
<comment type="pathway">
    <text evidence="1">Metabolic intermediate biosynthesis; chorismate biosynthesis; chorismate from D-erythrose 4-phosphate and phosphoenolpyruvate: step 4/7.</text>
</comment>
<keyword evidence="2" id="KW-0028">Amino-acid biosynthesis</keyword>
<dbReference type="AlphaFoldDB" id="A0A0A8B5J1"/>
<organism evidence="4 5">
    <name type="scientific">Berryella intestinalis</name>
    <dbReference type="NCBI Taxonomy" id="1531429"/>
    <lineage>
        <taxon>Bacteria</taxon>
        <taxon>Bacillati</taxon>
        <taxon>Actinomycetota</taxon>
        <taxon>Coriobacteriia</taxon>
        <taxon>Eggerthellales</taxon>
        <taxon>Eggerthellaceae</taxon>
        <taxon>Berryella</taxon>
    </lineage>
</organism>
<dbReference type="SUPFAM" id="SSF53223">
    <property type="entry name" value="Aminoacid dehydrogenase-like, N-terminal domain"/>
    <property type="match status" value="1"/>
</dbReference>
<dbReference type="RefSeq" id="WP_039690116.1">
    <property type="nucleotide sequence ID" value="NZ_CP009302.1"/>
</dbReference>
<dbReference type="GO" id="GO:0005829">
    <property type="term" value="C:cytosol"/>
    <property type="evidence" value="ECO:0007669"/>
    <property type="project" value="TreeGrafter"/>
</dbReference>
<feature type="domain" description="Shikimate dehydrogenase substrate binding N-terminal" evidence="3">
    <location>
        <begin position="16"/>
        <end position="95"/>
    </location>
</feature>
<dbReference type="GO" id="GO:0019632">
    <property type="term" value="P:shikimate metabolic process"/>
    <property type="evidence" value="ECO:0007669"/>
    <property type="project" value="TreeGrafter"/>
</dbReference>
<dbReference type="InterPro" id="IPR022893">
    <property type="entry name" value="Shikimate_DH_fam"/>
</dbReference>
<reference evidence="5" key="1">
    <citation type="submission" date="2014-08" db="EMBL/GenBank/DDBJ databases">
        <title>Coriobacteriaceae sp. complete genome.</title>
        <authorList>
            <person name="Looft T."/>
            <person name="Bayles D.O."/>
            <person name="Stanton T.B."/>
        </authorList>
    </citation>
    <scope>NUCLEOTIDE SEQUENCE [LARGE SCALE GENOMIC DNA]</scope>
    <source>
        <strain evidence="5">68-1-3</strain>
    </source>
</reference>
<evidence type="ECO:0000313" key="5">
    <source>
        <dbReference type="Proteomes" id="UP000031121"/>
    </source>
</evidence>
<dbReference type="Gene3D" id="3.40.50.10860">
    <property type="entry name" value="Leucine Dehydrogenase, chain A, domain 1"/>
    <property type="match status" value="1"/>
</dbReference>
<name>A0A0A8B5J1_9ACTN</name>